<feature type="compositionally biased region" description="Polar residues" evidence="3">
    <location>
        <begin position="285"/>
        <end position="324"/>
    </location>
</feature>
<dbReference type="AlphaFoldDB" id="A0A4E0RZF9"/>
<dbReference type="GO" id="GO:0007264">
    <property type="term" value="P:small GTPase-mediated signal transduction"/>
    <property type="evidence" value="ECO:0007669"/>
    <property type="project" value="InterPro"/>
</dbReference>
<dbReference type="SUPFAM" id="SSF52540">
    <property type="entry name" value="P-loop containing nucleoside triphosphate hydrolases"/>
    <property type="match status" value="1"/>
</dbReference>
<protein>
    <submittedName>
        <fullName evidence="4">Rho GTP-binding protein RhoV</fullName>
    </submittedName>
</protein>
<evidence type="ECO:0000313" key="5">
    <source>
        <dbReference type="Proteomes" id="UP000230066"/>
    </source>
</evidence>
<evidence type="ECO:0000256" key="3">
    <source>
        <dbReference type="SAM" id="MobiDB-lite"/>
    </source>
</evidence>
<feature type="compositionally biased region" description="Polar residues" evidence="3">
    <location>
        <begin position="149"/>
        <end position="166"/>
    </location>
</feature>
<dbReference type="PROSITE" id="PS51419">
    <property type="entry name" value="RAB"/>
    <property type="match status" value="1"/>
</dbReference>
<dbReference type="SMART" id="SM00173">
    <property type="entry name" value="RAS"/>
    <property type="match status" value="1"/>
</dbReference>
<dbReference type="PRINTS" id="PR00449">
    <property type="entry name" value="RASTRNSFRMNG"/>
</dbReference>
<dbReference type="PROSITE" id="PS51420">
    <property type="entry name" value="RHO"/>
    <property type="match status" value="1"/>
</dbReference>
<name>A0A4E0RZF9_FASHE</name>
<dbReference type="InterPro" id="IPR027417">
    <property type="entry name" value="P-loop_NTPase"/>
</dbReference>
<evidence type="ECO:0000256" key="2">
    <source>
        <dbReference type="ARBA" id="ARBA00023134"/>
    </source>
</evidence>
<feature type="region of interest" description="Disordered" evidence="3">
    <location>
        <begin position="149"/>
        <end position="194"/>
    </location>
</feature>
<comment type="caution">
    <text evidence="4">The sequence shown here is derived from an EMBL/GenBank/DDBJ whole genome shotgun (WGS) entry which is preliminary data.</text>
</comment>
<sequence>MTFASNGINKSIKTKECDSNITIKKPTNVKCILLGDSGVGKTSLVVSYTTNDYPSGHNPSALDTFCVEVNADNRPVNLQICDAGGGDEVASLRHFSYPGVHVILLCFSVVKPQSFRALRSAWLTELAESRIVLNPAAARTAALNLHCRQPTSTGANESQTASFKQSSSHHKSTQNGRSKSCGPSRTLSSQHTSSEIPGPALLLVGCACDLRNDIAQLLDLSKQGEEPVDPKTAERLAAELGAEAYVECSALTQKNLKTVFDLAIWCGLRVVDAGGPAYQLRMPNGTENGNGPPSSNGVVGTRSPGSSRMSASQNSDQTGTSSSFHSKQQQLIGSLVFDQKSSDRSLWRKLLCID</sequence>
<feature type="region of interest" description="Disordered" evidence="3">
    <location>
        <begin position="281"/>
        <end position="324"/>
    </location>
</feature>
<feature type="compositionally biased region" description="Polar residues" evidence="3">
    <location>
        <begin position="173"/>
        <end position="194"/>
    </location>
</feature>
<dbReference type="GO" id="GO:0005525">
    <property type="term" value="F:GTP binding"/>
    <property type="evidence" value="ECO:0007669"/>
    <property type="project" value="UniProtKB-KW"/>
</dbReference>
<keyword evidence="5" id="KW-1185">Reference proteome</keyword>
<keyword evidence="2" id="KW-0342">GTP-binding</keyword>
<dbReference type="Gene3D" id="3.40.50.300">
    <property type="entry name" value="P-loop containing nucleotide triphosphate hydrolases"/>
    <property type="match status" value="2"/>
</dbReference>
<reference evidence="4" key="1">
    <citation type="submission" date="2019-03" db="EMBL/GenBank/DDBJ databases">
        <title>Improved annotation for the trematode Fasciola hepatica.</title>
        <authorList>
            <person name="Choi Y.-J."/>
            <person name="Martin J."/>
            <person name="Mitreva M."/>
        </authorList>
    </citation>
    <scope>NUCLEOTIDE SEQUENCE [LARGE SCALE GENOMIC DNA]</scope>
</reference>
<dbReference type="InterPro" id="IPR003578">
    <property type="entry name" value="Small_GTPase_Rho"/>
</dbReference>
<evidence type="ECO:0000313" key="4">
    <source>
        <dbReference type="EMBL" id="THD22490.1"/>
    </source>
</evidence>
<dbReference type="GO" id="GO:0003924">
    <property type="term" value="F:GTPase activity"/>
    <property type="evidence" value="ECO:0007669"/>
    <property type="project" value="InterPro"/>
</dbReference>
<organism evidence="4 5">
    <name type="scientific">Fasciola hepatica</name>
    <name type="common">Liver fluke</name>
    <dbReference type="NCBI Taxonomy" id="6192"/>
    <lineage>
        <taxon>Eukaryota</taxon>
        <taxon>Metazoa</taxon>
        <taxon>Spiralia</taxon>
        <taxon>Lophotrochozoa</taxon>
        <taxon>Platyhelminthes</taxon>
        <taxon>Trematoda</taxon>
        <taxon>Digenea</taxon>
        <taxon>Plagiorchiida</taxon>
        <taxon>Echinostomata</taxon>
        <taxon>Echinostomatoidea</taxon>
        <taxon>Fasciolidae</taxon>
        <taxon>Fasciola</taxon>
    </lineage>
</organism>
<dbReference type="Proteomes" id="UP000230066">
    <property type="component" value="Unassembled WGS sequence"/>
</dbReference>
<dbReference type="Pfam" id="PF00071">
    <property type="entry name" value="Ras"/>
    <property type="match status" value="2"/>
</dbReference>
<keyword evidence="1" id="KW-0547">Nucleotide-binding</keyword>
<dbReference type="PROSITE" id="PS51421">
    <property type="entry name" value="RAS"/>
    <property type="match status" value="1"/>
</dbReference>
<dbReference type="EMBL" id="JXXN02002725">
    <property type="protein sequence ID" value="THD22490.1"/>
    <property type="molecule type" value="Genomic_DNA"/>
</dbReference>
<dbReference type="SMART" id="SM00175">
    <property type="entry name" value="RAB"/>
    <property type="match status" value="1"/>
</dbReference>
<evidence type="ECO:0000256" key="1">
    <source>
        <dbReference type="ARBA" id="ARBA00022741"/>
    </source>
</evidence>
<accession>A0A4E0RZF9</accession>
<dbReference type="SMART" id="SM00174">
    <property type="entry name" value="RHO"/>
    <property type="match status" value="1"/>
</dbReference>
<dbReference type="InterPro" id="IPR001806">
    <property type="entry name" value="Small_GTPase"/>
</dbReference>
<proteinExistence type="predicted"/>
<gene>
    <name evidence="4" type="ORF">D915_006724</name>
</gene>
<dbReference type="PANTHER" id="PTHR24072">
    <property type="entry name" value="RHO FAMILY GTPASE"/>
    <property type="match status" value="1"/>
</dbReference>